<comment type="caution">
    <text evidence="2">The sequence shown here is derived from an EMBL/GenBank/DDBJ whole genome shotgun (WGS) entry which is preliminary data.</text>
</comment>
<dbReference type="Proteomes" id="UP000070483">
    <property type="component" value="Unassembled WGS sequence"/>
</dbReference>
<feature type="domain" description="AAA-ATPase-like" evidence="1">
    <location>
        <begin position="12"/>
        <end position="233"/>
    </location>
</feature>
<organism evidence="2 3">
    <name type="scientific">Leptotrichia wadei</name>
    <dbReference type="NCBI Taxonomy" id="157687"/>
    <lineage>
        <taxon>Bacteria</taxon>
        <taxon>Fusobacteriati</taxon>
        <taxon>Fusobacteriota</taxon>
        <taxon>Fusobacteriia</taxon>
        <taxon>Fusobacteriales</taxon>
        <taxon>Leptotrichiaceae</taxon>
        <taxon>Leptotrichia</taxon>
    </lineage>
</organism>
<dbReference type="Pfam" id="PF09820">
    <property type="entry name" value="AAA-ATPase_like"/>
    <property type="match status" value="1"/>
</dbReference>
<dbReference type="InterPro" id="IPR018631">
    <property type="entry name" value="AAA-ATPase-like_dom"/>
</dbReference>
<evidence type="ECO:0000259" key="1">
    <source>
        <dbReference type="Pfam" id="PF09820"/>
    </source>
</evidence>
<reference evidence="3" key="1">
    <citation type="submission" date="2016-01" db="EMBL/GenBank/DDBJ databases">
        <authorList>
            <person name="Mitreva M."/>
            <person name="Pepin K.H."/>
            <person name="Mihindukulasuriya K.A."/>
            <person name="Fulton R."/>
            <person name="Fronick C."/>
            <person name="O'Laughlin M."/>
            <person name="Miner T."/>
            <person name="Herter B."/>
            <person name="Rosa B.A."/>
            <person name="Cordes M."/>
            <person name="Tomlinson C."/>
            <person name="Wollam A."/>
            <person name="Palsikar V.B."/>
            <person name="Mardis E.R."/>
            <person name="Wilson R.K."/>
        </authorList>
    </citation>
    <scope>NUCLEOTIDE SEQUENCE [LARGE SCALE GENOMIC DNA]</scope>
    <source>
        <strain evidence="3">KA00185</strain>
    </source>
</reference>
<protein>
    <recommendedName>
        <fullName evidence="1">AAA-ATPase-like domain-containing protein</fullName>
    </recommendedName>
</protein>
<evidence type="ECO:0000313" key="2">
    <source>
        <dbReference type="EMBL" id="KXB69064.1"/>
    </source>
</evidence>
<dbReference type="PANTHER" id="PTHR34825:SF1">
    <property type="entry name" value="AAA-ATPASE-LIKE DOMAIN-CONTAINING PROTEIN"/>
    <property type="match status" value="1"/>
</dbReference>
<dbReference type="STRING" id="157687.HMPREF3180_00606"/>
<name>A0A134AMY3_9FUSO</name>
<dbReference type="InterPro" id="IPR012547">
    <property type="entry name" value="PDDEXK_9"/>
</dbReference>
<dbReference type="Gene3D" id="3.40.50.300">
    <property type="entry name" value="P-loop containing nucleotide triphosphate hydrolases"/>
    <property type="match status" value="1"/>
</dbReference>
<sequence length="569" mass="67369">MKMRNRKKKKLPIGISDFKEIIENNYYYFDKTKFIENILEDGSKVKLFTRPRRFGKTLNISMLKYFFDIKNKNENKKLFENLEISKSEYFEKQGNFFVISISFKNYDAENWESGFNTIKNEIKLLYNEFYLIRDNLNQSDLADFDAIWLKKDNADWINSLFNLTRYLYEISGKKVVVLIDEYDQPVIDSYIKGNYEKCIAFFKAFYGKVLKDNNYLEMGILTGILRVAKENVFSGLNNLEVHTILDDEFTEYFGIMENEVEKSLEDFDLEYELNDVQKWYNGYLFGEKKVYNPWSIINFLKNGKLKPYWVNTSGNGFIKLYLQKMKKEIFDDFSKLLNKEEIFEIINDSMTFGNLEANFEKNIWNLFFHSGYLTLAREYNENNEETYLKIPNEEILKMFSNMFIEVYFGNSNNFSKLTNALKNGNIENFKIELNKILLENTSIFDVSGIYKEQFYHGLILGLILKLKNEYEISSNNFAGKGRYDLLLKPKNILERKEGIIIELKAVNTDNLKLNLEKIHEKLLNECEVGLHQIEEKEYTSILKNAGIDNILKIGIAFFGKEFEVKFERE</sequence>
<dbReference type="PANTHER" id="PTHR34825">
    <property type="entry name" value="CONSERVED PROTEIN, WITH A WEAK D-GALACTARATE DEHYDRATASE/ALTRONATE HYDROLASE DOMAIN"/>
    <property type="match status" value="1"/>
</dbReference>
<keyword evidence="3" id="KW-1185">Reference proteome</keyword>
<dbReference type="PATRIC" id="fig|157687.3.peg.605"/>
<dbReference type="Pfam" id="PF08011">
    <property type="entry name" value="PDDEXK_9"/>
    <property type="match status" value="1"/>
</dbReference>
<gene>
    <name evidence="2" type="ORF">HMPREF3180_00606</name>
</gene>
<evidence type="ECO:0000313" key="3">
    <source>
        <dbReference type="Proteomes" id="UP000070483"/>
    </source>
</evidence>
<dbReference type="AlphaFoldDB" id="A0A134AMY3"/>
<proteinExistence type="predicted"/>
<dbReference type="EMBL" id="LSDD01000036">
    <property type="protein sequence ID" value="KXB69064.1"/>
    <property type="molecule type" value="Genomic_DNA"/>
</dbReference>
<accession>A0A134AMY3</accession>
<dbReference type="InterPro" id="IPR027417">
    <property type="entry name" value="P-loop_NTPase"/>
</dbReference>